<accession>A0A8J3QLA7</accession>
<dbReference type="AlphaFoldDB" id="A0A8J3QLA7"/>
<proteinExistence type="inferred from homology"/>
<dbReference type="PANTHER" id="PTHR30483">
    <property type="entry name" value="LEUCINE-SPECIFIC-BINDING PROTEIN"/>
    <property type="match status" value="1"/>
</dbReference>
<dbReference type="Proteomes" id="UP000612899">
    <property type="component" value="Unassembled WGS sequence"/>
</dbReference>
<comment type="caution">
    <text evidence="4">The sequence shown here is derived from an EMBL/GenBank/DDBJ whole genome shotgun (WGS) entry which is preliminary data.</text>
</comment>
<feature type="domain" description="Leucine-binding protein" evidence="3">
    <location>
        <begin position="2"/>
        <end position="330"/>
    </location>
</feature>
<keyword evidence="5" id="KW-1185">Reference proteome</keyword>
<protein>
    <recommendedName>
        <fullName evidence="3">Leucine-binding protein domain-containing protein</fullName>
    </recommendedName>
</protein>
<comment type="similarity">
    <text evidence="1">Belongs to the leucine-binding protein family.</text>
</comment>
<dbReference type="Pfam" id="PF13458">
    <property type="entry name" value="Peripla_BP_6"/>
    <property type="match status" value="1"/>
</dbReference>
<evidence type="ECO:0000313" key="4">
    <source>
        <dbReference type="EMBL" id="GIH11166.1"/>
    </source>
</evidence>
<gene>
    <name evidence="4" type="ORF">Rhe02_92330</name>
</gene>
<evidence type="ECO:0000256" key="1">
    <source>
        <dbReference type="ARBA" id="ARBA00010062"/>
    </source>
</evidence>
<dbReference type="InterPro" id="IPR028081">
    <property type="entry name" value="Leu-bd"/>
</dbReference>
<evidence type="ECO:0000313" key="5">
    <source>
        <dbReference type="Proteomes" id="UP000612899"/>
    </source>
</evidence>
<sequence length="345" mass="37164">MPATGANKAIGAELEKGFQLYLDMHGRTMSGHNIDLIVEDEGDTIQSGTAALKALQDKNVVAITGVANPDLLPSIRDAIEKSQVPMLAAHGSSADMSSAVYIWRTAFVNNEPGRAVGLYLKSRANTGKVGLIGLPDNFTKDAMSGLESEYSNVTERVWVQPTAKPEAGQFRTEVQRVLGMNPSVIFCSLPQTYLVPFLQSLRSNGGNQDVYAPGMVSENLPPDQLGAAKGLYTAMQYSSDLNNPSNRVFSAQFQTRHPNSPTAFAVAAYDAAAVLDGAIALCGNDAITALRINQEIPNVGQVVSPRGNWQFNQARSPQQKWYLRQIRPDGNIWSNVLIGDLATLG</sequence>
<dbReference type="EMBL" id="BONY01000121">
    <property type="protein sequence ID" value="GIH11166.1"/>
    <property type="molecule type" value="Genomic_DNA"/>
</dbReference>
<evidence type="ECO:0000256" key="2">
    <source>
        <dbReference type="ARBA" id="ARBA00022729"/>
    </source>
</evidence>
<dbReference type="PANTHER" id="PTHR30483:SF6">
    <property type="entry name" value="PERIPLASMIC BINDING PROTEIN OF ABC TRANSPORTER FOR NATURAL AMINO ACIDS"/>
    <property type="match status" value="1"/>
</dbReference>
<name>A0A8J3QLA7_9ACTN</name>
<dbReference type="InterPro" id="IPR028082">
    <property type="entry name" value="Peripla_BP_I"/>
</dbReference>
<dbReference type="SUPFAM" id="SSF53822">
    <property type="entry name" value="Periplasmic binding protein-like I"/>
    <property type="match status" value="1"/>
</dbReference>
<dbReference type="InterPro" id="IPR051010">
    <property type="entry name" value="BCAA_transport"/>
</dbReference>
<dbReference type="Gene3D" id="3.40.50.2300">
    <property type="match status" value="2"/>
</dbReference>
<reference evidence="4" key="1">
    <citation type="submission" date="2021-01" db="EMBL/GenBank/DDBJ databases">
        <title>Whole genome shotgun sequence of Rhizocola hellebori NBRC 109834.</title>
        <authorList>
            <person name="Komaki H."/>
            <person name="Tamura T."/>
        </authorList>
    </citation>
    <scope>NUCLEOTIDE SEQUENCE</scope>
    <source>
        <strain evidence="4">NBRC 109834</strain>
    </source>
</reference>
<evidence type="ECO:0000259" key="3">
    <source>
        <dbReference type="Pfam" id="PF13458"/>
    </source>
</evidence>
<organism evidence="4 5">
    <name type="scientific">Rhizocola hellebori</name>
    <dbReference type="NCBI Taxonomy" id="1392758"/>
    <lineage>
        <taxon>Bacteria</taxon>
        <taxon>Bacillati</taxon>
        <taxon>Actinomycetota</taxon>
        <taxon>Actinomycetes</taxon>
        <taxon>Micromonosporales</taxon>
        <taxon>Micromonosporaceae</taxon>
        <taxon>Rhizocola</taxon>
    </lineage>
</organism>
<keyword evidence="2" id="KW-0732">Signal</keyword>